<sequence length="667" mass="73643">MKYKSVLLAAIVLLNSPHCVAGEPLPTVSAAMRTLFSPASVPARKTMGLLQRNFLDVAGQKGELEIAIVVDGTESMADELAGVRQSINRMIADLVRLRGDSVRVALVIYRDSGSPSGDVETPLPDFVSDPQIIEKGIERLQPESGAPFFYELMDVGLHEAITNLPWSEDPSVAKWILLFGDAPPYEVAYHDEAFPDAKRRFADELLISLASRRGIQIHCVLCSSTDKTKESYQQSIGQTRRVMDRLASQTGGMVLDLSYPVIREALAGVTNEPQLEYTSIEPISEIDVTRYQKKNDNDQVIRIAVLPHEPIETMGFGPDRTSTQVATALAAQFRTMPGVRVKSVLDVEKQVRRMRAEGLSGSEAIRGLAGRMRVDYIVWGRIQESPAITSVAFRRTDGRPIIRVAHNGSPDGLADVVLTAAASSPEQDAVFSQFAKRMLRSTTKTQWLSSLSSDPPLVKNLLTSMGALEQSLGLEIGSAESDRMLAQGKAAATLAIQMEPAHPIANWLLANIAYNQALAAFNRGESESASDAMKLCRSSLRLADQNKNKIQSSALRSEIEADYRLIVRKEFDEAIGIYETMTDPSMPDDSQARGHWMLAGLYAGDWGMDATRVDPERSREHVVALMANWPDRPETELLRRWLRWDDATKSTRHNHLPRLNDVLVGIE</sequence>
<dbReference type="InterPro" id="IPR036465">
    <property type="entry name" value="vWFA_dom_sf"/>
</dbReference>
<dbReference type="Gene3D" id="3.40.50.410">
    <property type="entry name" value="von Willebrand factor, type A domain"/>
    <property type="match status" value="1"/>
</dbReference>
<dbReference type="CDD" id="cd00198">
    <property type="entry name" value="vWFA"/>
    <property type="match status" value="1"/>
</dbReference>
<dbReference type="SUPFAM" id="SSF53300">
    <property type="entry name" value="vWA-like"/>
    <property type="match status" value="1"/>
</dbReference>
<evidence type="ECO:0000313" key="4">
    <source>
        <dbReference type="Proteomes" id="UP001202961"/>
    </source>
</evidence>
<evidence type="ECO:0000256" key="1">
    <source>
        <dbReference type="SAM" id="SignalP"/>
    </source>
</evidence>
<proteinExistence type="predicted"/>
<keyword evidence="1" id="KW-0732">Signal</keyword>
<dbReference type="PANTHER" id="PTHR47763:SF1">
    <property type="entry name" value="DUF659 DOMAIN-CONTAINING PROTEIN"/>
    <property type="match status" value="1"/>
</dbReference>
<dbReference type="PANTHER" id="PTHR47763">
    <property type="entry name" value="ALPHA-PROTEIN KINASE VWKA"/>
    <property type="match status" value="1"/>
</dbReference>
<keyword evidence="4" id="KW-1185">Reference proteome</keyword>
<feature type="signal peptide" evidence="1">
    <location>
        <begin position="1"/>
        <end position="21"/>
    </location>
</feature>
<dbReference type="PROSITE" id="PS50234">
    <property type="entry name" value="VWFA"/>
    <property type="match status" value="1"/>
</dbReference>
<dbReference type="Proteomes" id="UP001202961">
    <property type="component" value="Unassembled WGS sequence"/>
</dbReference>
<feature type="domain" description="VWFA" evidence="2">
    <location>
        <begin position="65"/>
        <end position="283"/>
    </location>
</feature>
<gene>
    <name evidence="3" type="ORF">NB063_30240</name>
</gene>
<protein>
    <submittedName>
        <fullName evidence="3">VWA domain-containing protein</fullName>
    </submittedName>
</protein>
<accession>A0ABT0UD12</accession>
<evidence type="ECO:0000259" key="2">
    <source>
        <dbReference type="PROSITE" id="PS50234"/>
    </source>
</evidence>
<feature type="chain" id="PRO_5045405494" evidence="1">
    <location>
        <begin position="22"/>
        <end position="667"/>
    </location>
</feature>
<dbReference type="InterPro" id="IPR002035">
    <property type="entry name" value="VWF_A"/>
</dbReference>
<dbReference type="RefSeq" id="WP_250933219.1">
    <property type="nucleotide sequence ID" value="NZ_JAMQBK010000112.1"/>
</dbReference>
<dbReference type="InterPro" id="IPR052969">
    <property type="entry name" value="Thr-specific_kinase-like"/>
</dbReference>
<reference evidence="3 4" key="1">
    <citation type="journal article" date="2022" name="Syst. Appl. Microbiol.">
        <title>Rhodopirellula aestuarii sp. nov., a novel member of the genus Rhodopirellula isolated from brackish sediments collected in the Tagus River estuary, Portugal.</title>
        <authorList>
            <person name="Vitorino I.R."/>
            <person name="Klimek D."/>
            <person name="Calusinska M."/>
            <person name="Lobo-da-Cunha A."/>
            <person name="Vasconcelos V."/>
            <person name="Lage O.M."/>
        </authorList>
    </citation>
    <scope>NUCLEOTIDE SEQUENCE [LARGE SCALE GENOMIC DNA]</scope>
    <source>
        <strain evidence="3 4">ICT_H3.1</strain>
    </source>
</reference>
<dbReference type="EMBL" id="JAMQBK010000112">
    <property type="protein sequence ID" value="MCM2374923.1"/>
    <property type="molecule type" value="Genomic_DNA"/>
</dbReference>
<evidence type="ECO:0000313" key="3">
    <source>
        <dbReference type="EMBL" id="MCM2374923.1"/>
    </source>
</evidence>
<organism evidence="3 4">
    <name type="scientific">Aporhodopirellula aestuarii</name>
    <dbReference type="NCBI Taxonomy" id="2950107"/>
    <lineage>
        <taxon>Bacteria</taxon>
        <taxon>Pseudomonadati</taxon>
        <taxon>Planctomycetota</taxon>
        <taxon>Planctomycetia</taxon>
        <taxon>Pirellulales</taxon>
        <taxon>Pirellulaceae</taxon>
        <taxon>Aporhodopirellula</taxon>
    </lineage>
</organism>
<comment type="caution">
    <text evidence="3">The sequence shown here is derived from an EMBL/GenBank/DDBJ whole genome shotgun (WGS) entry which is preliminary data.</text>
</comment>
<name>A0ABT0UD12_9BACT</name>